<name>A0A916VWK7_9HYPH</name>
<feature type="signal peptide" evidence="1">
    <location>
        <begin position="1"/>
        <end position="23"/>
    </location>
</feature>
<accession>A0A916VWK7</accession>
<keyword evidence="1" id="KW-0732">Signal</keyword>
<evidence type="ECO:0008006" key="4">
    <source>
        <dbReference type="Google" id="ProtNLM"/>
    </source>
</evidence>
<evidence type="ECO:0000313" key="3">
    <source>
        <dbReference type="Proteomes" id="UP000596977"/>
    </source>
</evidence>
<protein>
    <recommendedName>
        <fullName evidence="4">DUF2147 domain-containing protein</fullName>
    </recommendedName>
</protein>
<dbReference type="AlphaFoldDB" id="A0A916VWK7"/>
<evidence type="ECO:0000256" key="1">
    <source>
        <dbReference type="SAM" id="SignalP"/>
    </source>
</evidence>
<dbReference type="RefSeq" id="WP_127072878.1">
    <property type="nucleotide sequence ID" value="NZ_BMKB01000002.1"/>
</dbReference>
<organism evidence="2 3">
    <name type="scientific">Pelagibacterium lentulum</name>
    <dbReference type="NCBI Taxonomy" id="2029865"/>
    <lineage>
        <taxon>Bacteria</taxon>
        <taxon>Pseudomonadati</taxon>
        <taxon>Pseudomonadota</taxon>
        <taxon>Alphaproteobacteria</taxon>
        <taxon>Hyphomicrobiales</taxon>
        <taxon>Devosiaceae</taxon>
        <taxon>Pelagibacterium</taxon>
    </lineage>
</organism>
<proteinExistence type="predicted"/>
<reference evidence="2 3" key="1">
    <citation type="journal article" date="2014" name="Int. J. Syst. Evol. Microbiol.">
        <title>Complete genome sequence of Corynebacterium casei LMG S-19264T (=DSM 44701T), isolated from a smear-ripened cheese.</title>
        <authorList>
            <consortium name="US DOE Joint Genome Institute (JGI-PGF)"/>
            <person name="Walter F."/>
            <person name="Albersmeier A."/>
            <person name="Kalinowski J."/>
            <person name="Ruckert C."/>
        </authorList>
    </citation>
    <scope>NUCLEOTIDE SEQUENCE [LARGE SCALE GENOMIC DNA]</scope>
    <source>
        <strain evidence="2 3">CGMCC 1.15896</strain>
    </source>
</reference>
<comment type="caution">
    <text evidence="2">The sequence shown here is derived from an EMBL/GenBank/DDBJ whole genome shotgun (WGS) entry which is preliminary data.</text>
</comment>
<dbReference type="OrthoDB" id="7950001at2"/>
<keyword evidence="3" id="KW-1185">Reference proteome</keyword>
<feature type="chain" id="PRO_5037714856" description="DUF2147 domain-containing protein" evidence="1">
    <location>
        <begin position="24"/>
        <end position="131"/>
    </location>
</feature>
<dbReference type="EMBL" id="BMKB01000002">
    <property type="protein sequence ID" value="GGA45485.1"/>
    <property type="molecule type" value="Genomic_DNA"/>
</dbReference>
<sequence length="131" mass="14755">MFARMVAAIATVACMAVAAPVLAANPYGVWEPENRESRYEFTACGQANHFLCAELIWIQDDKIDARNSKYLNTYLINEAMPVREGVWRGRITLEGFNFDGTLKVISEDRMQLDACALFVICESIELNRVSN</sequence>
<dbReference type="Proteomes" id="UP000596977">
    <property type="component" value="Unassembled WGS sequence"/>
</dbReference>
<gene>
    <name evidence="2" type="ORF">GCM10011499_14000</name>
</gene>
<evidence type="ECO:0000313" key="2">
    <source>
        <dbReference type="EMBL" id="GGA45485.1"/>
    </source>
</evidence>